<dbReference type="SUPFAM" id="SSF55166">
    <property type="entry name" value="Hedgehog/DD-peptidase"/>
    <property type="match status" value="1"/>
</dbReference>
<dbReference type="Pfam" id="PF05951">
    <property type="entry name" value="Peptidase_M15_2"/>
    <property type="match status" value="1"/>
</dbReference>
<dbReference type="RefSeq" id="WP_053231056.1">
    <property type="nucleotide sequence ID" value="NZ_CP011125.1"/>
</dbReference>
<evidence type="ECO:0000313" key="3">
    <source>
        <dbReference type="Proteomes" id="UP000034883"/>
    </source>
</evidence>
<proteinExistence type="predicted"/>
<feature type="compositionally biased region" description="Basic residues" evidence="1">
    <location>
        <begin position="41"/>
        <end position="64"/>
    </location>
</feature>
<dbReference type="AlphaFoldDB" id="A0A0F6VZI7"/>
<protein>
    <recommendedName>
        <fullName evidence="4">Peptidase M15A C-terminal domain-containing protein</fullName>
    </recommendedName>
</protein>
<dbReference type="Gene3D" id="3.30.1380.10">
    <property type="match status" value="1"/>
</dbReference>
<dbReference type="InterPro" id="IPR010275">
    <property type="entry name" value="MepK"/>
</dbReference>
<accession>A0A0F6VZI7</accession>
<feature type="region of interest" description="Disordered" evidence="1">
    <location>
        <begin position="247"/>
        <end position="298"/>
    </location>
</feature>
<sequence length="298" mass="32895">MSRVSSRALAIASMVIAIVLALGSAAGLVPRADADDGVRACQHRGRSARRSRARSSRRRARRPRLTAAQRRQIQRWHQRASRSEVRAWARMDPPPLVFHPLRQRERVALVPASAEGGFDTDDLVLAQQALASREGAMHDIHPRLLELVYRAVRHFEVPYVHVISGYRDGRATSRHAQGRAIDFVLPGVSDRRLAAYLRPQGFVGVGIYPVSGFVHLDVRARSYFWSDGSGPSEPTRERAILAAQTSRYDAAARRRGEESIPDLDVGHDEEEVEEEESATPEIADEAAQPPPDAGVSAG</sequence>
<reference evidence="2 3" key="1">
    <citation type="submission" date="2015-03" db="EMBL/GenBank/DDBJ databases">
        <title>Genome assembly of Sandaracinus amylolyticus DSM 53668.</title>
        <authorList>
            <person name="Sharma G."/>
            <person name="Subramanian S."/>
        </authorList>
    </citation>
    <scope>NUCLEOTIDE SEQUENCE [LARGE SCALE GENOMIC DNA]</scope>
    <source>
        <strain evidence="2 3">DSM 53668</strain>
    </source>
</reference>
<dbReference type="STRING" id="927083.DB32_000767"/>
<dbReference type="OrthoDB" id="9782994at2"/>
<evidence type="ECO:0008006" key="4">
    <source>
        <dbReference type="Google" id="ProtNLM"/>
    </source>
</evidence>
<dbReference type="Proteomes" id="UP000034883">
    <property type="component" value="Chromosome"/>
</dbReference>
<feature type="compositionally biased region" description="Acidic residues" evidence="1">
    <location>
        <begin position="267"/>
        <end position="284"/>
    </location>
</feature>
<organism evidence="2 3">
    <name type="scientific">Sandaracinus amylolyticus</name>
    <dbReference type="NCBI Taxonomy" id="927083"/>
    <lineage>
        <taxon>Bacteria</taxon>
        <taxon>Pseudomonadati</taxon>
        <taxon>Myxococcota</taxon>
        <taxon>Polyangia</taxon>
        <taxon>Polyangiales</taxon>
        <taxon>Sandaracinaceae</taxon>
        <taxon>Sandaracinus</taxon>
    </lineage>
</organism>
<feature type="region of interest" description="Disordered" evidence="1">
    <location>
        <begin position="40"/>
        <end position="71"/>
    </location>
</feature>
<name>A0A0F6VZI7_9BACT</name>
<gene>
    <name evidence="2" type="ORF">DB32_000767</name>
</gene>
<dbReference type="InterPro" id="IPR009045">
    <property type="entry name" value="Zn_M74/Hedgehog-like"/>
</dbReference>
<evidence type="ECO:0000256" key="1">
    <source>
        <dbReference type="SAM" id="MobiDB-lite"/>
    </source>
</evidence>
<evidence type="ECO:0000313" key="2">
    <source>
        <dbReference type="EMBL" id="AKF03618.1"/>
    </source>
</evidence>
<dbReference type="KEGG" id="samy:DB32_000767"/>
<dbReference type="EMBL" id="CP011125">
    <property type="protein sequence ID" value="AKF03618.1"/>
    <property type="molecule type" value="Genomic_DNA"/>
</dbReference>
<keyword evidence="3" id="KW-1185">Reference proteome</keyword>